<organism evidence="4 5">
    <name type="scientific">Cyclocybe aegerita</name>
    <name type="common">Black poplar mushroom</name>
    <name type="synonym">Agrocybe aegerita</name>
    <dbReference type="NCBI Taxonomy" id="1973307"/>
    <lineage>
        <taxon>Eukaryota</taxon>
        <taxon>Fungi</taxon>
        <taxon>Dikarya</taxon>
        <taxon>Basidiomycota</taxon>
        <taxon>Agaricomycotina</taxon>
        <taxon>Agaricomycetes</taxon>
        <taxon>Agaricomycetidae</taxon>
        <taxon>Agaricales</taxon>
        <taxon>Agaricineae</taxon>
        <taxon>Bolbitiaceae</taxon>
        <taxon>Cyclocybe</taxon>
    </lineage>
</organism>
<feature type="region of interest" description="Disordered" evidence="1">
    <location>
        <begin position="56"/>
        <end position="75"/>
    </location>
</feature>
<evidence type="ECO:0000313" key="5">
    <source>
        <dbReference type="Proteomes" id="UP000467700"/>
    </source>
</evidence>
<comment type="caution">
    <text evidence="4">The sequence shown here is derived from an EMBL/GenBank/DDBJ whole genome shotgun (WGS) entry which is preliminary data.</text>
</comment>
<dbReference type="Proteomes" id="UP000467700">
    <property type="component" value="Unassembled WGS sequence"/>
</dbReference>
<keyword evidence="2" id="KW-0732">Signal</keyword>
<feature type="domain" description="Transcobalamin-like C-terminal" evidence="3">
    <location>
        <begin position="77"/>
        <end position="149"/>
    </location>
</feature>
<gene>
    <name evidence="4" type="ORF">AAE3_LOCUS13679</name>
</gene>
<evidence type="ECO:0000259" key="3">
    <source>
        <dbReference type="Pfam" id="PF14478"/>
    </source>
</evidence>
<dbReference type="OrthoDB" id="10007757at2759"/>
<feature type="signal peptide" evidence="2">
    <location>
        <begin position="1"/>
        <end position="20"/>
    </location>
</feature>
<dbReference type="Gene3D" id="2.170.130.30">
    <property type="match status" value="1"/>
</dbReference>
<name>A0A8S0X9K8_CYCAE</name>
<dbReference type="AlphaFoldDB" id="A0A8S0X9K8"/>
<evidence type="ECO:0000313" key="4">
    <source>
        <dbReference type="EMBL" id="CAA7271433.1"/>
    </source>
</evidence>
<sequence>MHFMLFSLSAFLLSTIVTIAAPPPNAGAVVNLRIEGAQRTIFEGPIFTRGHNVTTKSGGNHHCDGTNNNENPKPGPTCTSALDDASKRKNFSFDGTYFPEFDDFFITSIDGDTQTDTQFWAILLNFQFTPVGGCQQQVKWGDDVLFAFDGFGRAHYLKLSGPKIARQNRPVALTVTDGETGVAVPGAIVAGQTSNTEGKVSVTFSNLGIKNLKAEKADSIRSNRLDIHVVQ</sequence>
<evidence type="ECO:0000256" key="1">
    <source>
        <dbReference type="SAM" id="MobiDB-lite"/>
    </source>
</evidence>
<accession>A0A8S0X9K8</accession>
<proteinExistence type="predicted"/>
<reference evidence="4 5" key="1">
    <citation type="submission" date="2020-01" db="EMBL/GenBank/DDBJ databases">
        <authorList>
            <person name="Gupta K D."/>
        </authorList>
    </citation>
    <scope>NUCLEOTIDE SEQUENCE [LARGE SCALE GENOMIC DNA]</scope>
</reference>
<dbReference type="Pfam" id="PF14478">
    <property type="entry name" value="DUF4430"/>
    <property type="match status" value="1"/>
</dbReference>
<dbReference type="InterPro" id="IPR027954">
    <property type="entry name" value="Transcobalamin-like_C"/>
</dbReference>
<keyword evidence="5" id="KW-1185">Reference proteome</keyword>
<protein>
    <recommendedName>
        <fullName evidence="3">Transcobalamin-like C-terminal domain-containing protein</fullName>
    </recommendedName>
</protein>
<feature type="chain" id="PRO_5035949265" description="Transcobalamin-like C-terminal domain-containing protein" evidence="2">
    <location>
        <begin position="21"/>
        <end position="231"/>
    </location>
</feature>
<evidence type="ECO:0000256" key="2">
    <source>
        <dbReference type="SAM" id="SignalP"/>
    </source>
</evidence>
<dbReference type="EMBL" id="CACVBS010000111">
    <property type="protein sequence ID" value="CAA7271433.1"/>
    <property type="molecule type" value="Genomic_DNA"/>
</dbReference>